<reference evidence="2" key="1">
    <citation type="submission" date="2022-08" db="EMBL/GenBank/DDBJ databases">
        <authorList>
            <person name="Deng Y."/>
            <person name="Han X.-F."/>
            <person name="Zhang Y.-Q."/>
        </authorList>
    </citation>
    <scope>NUCLEOTIDE SEQUENCE</scope>
    <source>
        <strain evidence="2">CPCC 203386</strain>
    </source>
</reference>
<organism evidence="2 3">
    <name type="scientific">Herbiconiux daphne</name>
    <dbReference type="NCBI Taxonomy" id="2970914"/>
    <lineage>
        <taxon>Bacteria</taxon>
        <taxon>Bacillati</taxon>
        <taxon>Actinomycetota</taxon>
        <taxon>Actinomycetes</taxon>
        <taxon>Micrococcales</taxon>
        <taxon>Microbacteriaceae</taxon>
        <taxon>Herbiconiux</taxon>
    </lineage>
</organism>
<accession>A0ABT2H6H7</accession>
<evidence type="ECO:0000313" key="3">
    <source>
        <dbReference type="Proteomes" id="UP001165586"/>
    </source>
</evidence>
<proteinExistence type="predicted"/>
<evidence type="ECO:0000256" key="1">
    <source>
        <dbReference type="SAM" id="MobiDB-lite"/>
    </source>
</evidence>
<comment type="caution">
    <text evidence="2">The sequence shown here is derived from an EMBL/GenBank/DDBJ whole genome shotgun (WGS) entry which is preliminary data.</text>
</comment>
<keyword evidence="3" id="KW-1185">Reference proteome</keyword>
<evidence type="ECO:0000313" key="2">
    <source>
        <dbReference type="EMBL" id="MCS5735522.1"/>
    </source>
</evidence>
<name>A0ABT2H6H7_9MICO</name>
<gene>
    <name evidence="2" type="ORF">N1032_17395</name>
</gene>
<evidence type="ECO:0008006" key="4">
    <source>
        <dbReference type="Google" id="ProtNLM"/>
    </source>
</evidence>
<dbReference type="EMBL" id="JANLCJ010000007">
    <property type="protein sequence ID" value="MCS5735522.1"/>
    <property type="molecule type" value="Genomic_DNA"/>
</dbReference>
<dbReference type="Proteomes" id="UP001165586">
    <property type="component" value="Unassembled WGS sequence"/>
</dbReference>
<sequence length="100" mass="11025">MTDEPTNTEGAAPSYRIEDDPDRPERDQIFPKDPYLADVLDLILGSDDQADGQALAITLNMGGLLVSGEAITRRAWIDAMKDQVSCIRHVRRCVRGALGR</sequence>
<protein>
    <recommendedName>
        <fullName evidence="4">BON domain-containing protein</fullName>
    </recommendedName>
</protein>
<feature type="region of interest" description="Disordered" evidence="1">
    <location>
        <begin position="1"/>
        <end position="30"/>
    </location>
</feature>
<dbReference type="RefSeq" id="WP_259540466.1">
    <property type="nucleotide sequence ID" value="NZ_JANLCJ010000007.1"/>
</dbReference>